<proteinExistence type="predicted"/>
<organism evidence="1">
    <name type="scientific">Anguilla anguilla</name>
    <name type="common">European freshwater eel</name>
    <name type="synonym">Muraena anguilla</name>
    <dbReference type="NCBI Taxonomy" id="7936"/>
    <lineage>
        <taxon>Eukaryota</taxon>
        <taxon>Metazoa</taxon>
        <taxon>Chordata</taxon>
        <taxon>Craniata</taxon>
        <taxon>Vertebrata</taxon>
        <taxon>Euteleostomi</taxon>
        <taxon>Actinopterygii</taxon>
        <taxon>Neopterygii</taxon>
        <taxon>Teleostei</taxon>
        <taxon>Anguilliformes</taxon>
        <taxon>Anguillidae</taxon>
        <taxon>Anguilla</taxon>
    </lineage>
</organism>
<sequence>MVKGIFGSLFVWKYELESSPLNKQDGGPLLNIWGFWEPR</sequence>
<name>A0A0E9SZ38_ANGAN</name>
<dbReference type="EMBL" id="GBXM01062824">
    <property type="protein sequence ID" value="JAH45753.1"/>
    <property type="molecule type" value="Transcribed_RNA"/>
</dbReference>
<dbReference type="EMBL" id="GBXM01081156">
    <property type="protein sequence ID" value="JAH27421.1"/>
    <property type="molecule type" value="Transcribed_RNA"/>
</dbReference>
<dbReference type="AlphaFoldDB" id="A0A0E9SZ38"/>
<evidence type="ECO:0000313" key="1">
    <source>
        <dbReference type="EMBL" id="JAH45753.1"/>
    </source>
</evidence>
<reference evidence="1" key="2">
    <citation type="journal article" date="2015" name="Fish Shellfish Immunol.">
        <title>Early steps in the European eel (Anguilla anguilla)-Vibrio vulnificus interaction in the gills: Role of the RtxA13 toxin.</title>
        <authorList>
            <person name="Callol A."/>
            <person name="Pajuelo D."/>
            <person name="Ebbesson L."/>
            <person name="Teles M."/>
            <person name="MacKenzie S."/>
            <person name="Amaro C."/>
        </authorList>
    </citation>
    <scope>NUCLEOTIDE SEQUENCE</scope>
</reference>
<protein>
    <submittedName>
        <fullName evidence="1">Uncharacterized protein</fullName>
    </submittedName>
</protein>
<accession>A0A0E9SZ38</accession>
<reference evidence="1" key="1">
    <citation type="submission" date="2014-11" db="EMBL/GenBank/DDBJ databases">
        <authorList>
            <person name="Amaro Gonzalez C."/>
        </authorList>
    </citation>
    <scope>NUCLEOTIDE SEQUENCE</scope>
</reference>